<keyword evidence="2" id="KW-0503">Monooxygenase</keyword>
<dbReference type="RefSeq" id="WP_119770827.1">
    <property type="nucleotide sequence ID" value="NZ_QYUO01000002.1"/>
</dbReference>
<dbReference type="OrthoDB" id="5487740at2"/>
<dbReference type="AlphaFoldDB" id="A0A3A3FJK4"/>
<evidence type="ECO:0000259" key="3">
    <source>
        <dbReference type="Pfam" id="PF01494"/>
    </source>
</evidence>
<comment type="caution">
    <text evidence="4">The sequence shown here is derived from an EMBL/GenBank/DDBJ whole genome shotgun (WGS) entry which is preliminary data.</text>
</comment>
<gene>
    <name evidence="4" type="ORF">D3871_20070</name>
</gene>
<dbReference type="InterPro" id="IPR002938">
    <property type="entry name" value="FAD-bd"/>
</dbReference>
<dbReference type="Proteomes" id="UP000265955">
    <property type="component" value="Unassembled WGS sequence"/>
</dbReference>
<dbReference type="PANTHER" id="PTHR13789">
    <property type="entry name" value="MONOOXYGENASE"/>
    <property type="match status" value="1"/>
</dbReference>
<dbReference type="PANTHER" id="PTHR13789:SF309">
    <property type="entry name" value="PUTATIVE (AFU_ORTHOLOGUE AFUA_6G14510)-RELATED"/>
    <property type="match status" value="1"/>
</dbReference>
<dbReference type="NCBIfam" id="NF005313">
    <property type="entry name" value="PRK06847.1"/>
    <property type="match status" value="1"/>
</dbReference>
<protein>
    <submittedName>
        <fullName evidence="4">FAD-binding protein</fullName>
    </submittedName>
</protein>
<sequence length="376" mass="40368">MTSPARSILIIGGGFSGMSAAIELRKQGIDVDLVEIDPGWRSYGAGISLGGATLRAFRTLGILDAFMQRGAASDGLDIFTSSGMPLGSLPTPRLAGPDVPGGGAILRPVLARILAEATRASGAVVRLGCTFHSISQDADGVDVGFTDGSSKRYDLVIGADGLYSTLRETVFPDAPQPKYSGQGVWRAVLARPPEVERAMMWLGPKIKAGVNPVSANEMYLFVTEDRAERVHIDPANFVPMLKDLLAPFAAPLMQEIREQLGEQSQINYRPLEGLLMPRPWYRGRIVLIGDTVHATTPHMASGACIGIEDAIVLAEELARADTVPSALEGFQARRWERCRMVVENSGRLGDIEIAGGDKEEHARIMRETLIALAAPI</sequence>
<keyword evidence="1" id="KW-0560">Oxidoreductase</keyword>
<name>A0A3A3FJK4_9BURK</name>
<dbReference type="Gene3D" id="3.50.50.60">
    <property type="entry name" value="FAD/NAD(P)-binding domain"/>
    <property type="match status" value="1"/>
</dbReference>
<dbReference type="SUPFAM" id="SSF51905">
    <property type="entry name" value="FAD/NAD(P)-binding domain"/>
    <property type="match status" value="1"/>
</dbReference>
<proteinExistence type="predicted"/>
<dbReference type="EMBL" id="QYUO01000002">
    <property type="protein sequence ID" value="RJF95678.1"/>
    <property type="molecule type" value="Genomic_DNA"/>
</dbReference>
<reference evidence="5" key="1">
    <citation type="submission" date="2018-09" db="EMBL/GenBank/DDBJ databases">
        <authorList>
            <person name="Zhu H."/>
        </authorList>
    </citation>
    <scope>NUCLEOTIDE SEQUENCE [LARGE SCALE GENOMIC DNA]</scope>
    <source>
        <strain evidence="5">K1R23-30</strain>
    </source>
</reference>
<feature type="domain" description="FAD-binding" evidence="3">
    <location>
        <begin position="8"/>
        <end position="344"/>
    </location>
</feature>
<dbReference type="InterPro" id="IPR050493">
    <property type="entry name" value="FAD-dep_Monooxygenase_BioMet"/>
</dbReference>
<evidence type="ECO:0000313" key="4">
    <source>
        <dbReference type="EMBL" id="RJF95678.1"/>
    </source>
</evidence>
<dbReference type="GO" id="GO:0004497">
    <property type="term" value="F:monooxygenase activity"/>
    <property type="evidence" value="ECO:0007669"/>
    <property type="project" value="UniProtKB-KW"/>
</dbReference>
<dbReference type="InterPro" id="IPR036188">
    <property type="entry name" value="FAD/NAD-bd_sf"/>
</dbReference>
<keyword evidence="5" id="KW-1185">Reference proteome</keyword>
<dbReference type="GO" id="GO:0071949">
    <property type="term" value="F:FAD binding"/>
    <property type="evidence" value="ECO:0007669"/>
    <property type="project" value="InterPro"/>
</dbReference>
<accession>A0A3A3FJK4</accession>
<evidence type="ECO:0000256" key="2">
    <source>
        <dbReference type="ARBA" id="ARBA00023033"/>
    </source>
</evidence>
<evidence type="ECO:0000313" key="5">
    <source>
        <dbReference type="Proteomes" id="UP000265955"/>
    </source>
</evidence>
<evidence type="ECO:0000256" key="1">
    <source>
        <dbReference type="ARBA" id="ARBA00023002"/>
    </source>
</evidence>
<dbReference type="PRINTS" id="PR00420">
    <property type="entry name" value="RNGMNOXGNASE"/>
</dbReference>
<dbReference type="Pfam" id="PF01494">
    <property type="entry name" value="FAD_binding_3"/>
    <property type="match status" value="1"/>
</dbReference>
<organism evidence="4 5">
    <name type="scientific">Noviherbaspirillum saxi</name>
    <dbReference type="NCBI Taxonomy" id="2320863"/>
    <lineage>
        <taxon>Bacteria</taxon>
        <taxon>Pseudomonadati</taxon>
        <taxon>Pseudomonadota</taxon>
        <taxon>Betaproteobacteria</taxon>
        <taxon>Burkholderiales</taxon>
        <taxon>Oxalobacteraceae</taxon>
        <taxon>Noviherbaspirillum</taxon>
    </lineage>
</organism>